<feature type="binding site" evidence="17">
    <location>
        <position position="121"/>
    </location>
    <ligand>
        <name>Ca(2+)</name>
        <dbReference type="ChEBI" id="CHEBI:29108"/>
        <label>1</label>
    </ligand>
</feature>
<dbReference type="Pfam" id="PF00141">
    <property type="entry name" value="peroxidase"/>
    <property type="match status" value="1"/>
</dbReference>
<evidence type="ECO:0000256" key="2">
    <source>
        <dbReference type="ARBA" id="ARBA00004613"/>
    </source>
</evidence>
<evidence type="ECO:0000256" key="17">
    <source>
        <dbReference type="PIRSR" id="PIRSR600823-3"/>
    </source>
</evidence>
<evidence type="ECO:0000313" key="24">
    <source>
        <dbReference type="EMBL" id="CAM0152253.1"/>
    </source>
</evidence>
<dbReference type="Proteomes" id="UP001497457">
    <property type="component" value="Unassembled WGS sequence"/>
</dbReference>
<evidence type="ECO:0000256" key="15">
    <source>
        <dbReference type="PIRSR" id="PIRSR600823-1"/>
    </source>
</evidence>
<feature type="disulfide bond" evidence="19">
    <location>
        <begin position="231"/>
        <end position="263"/>
    </location>
</feature>
<dbReference type="GO" id="GO:0005576">
    <property type="term" value="C:extracellular region"/>
    <property type="evidence" value="ECO:0007669"/>
    <property type="project" value="UniProtKB-SubCell"/>
</dbReference>
<keyword evidence="11 17" id="KW-0408">Iron</keyword>
<dbReference type="GO" id="GO:0006979">
    <property type="term" value="P:response to oxidative stress"/>
    <property type="evidence" value="ECO:0007669"/>
    <property type="project" value="UniProtKB-UniRule"/>
</dbReference>
<comment type="function">
    <text evidence="20">Removal of H(2)O(2), oxidation of toxic reductants, biosynthesis and degradation of lignin, suberization, auxin catabolism, response to environmental stresses such as wounding, pathogen attack and oxidative stress.</text>
</comment>
<evidence type="ECO:0000256" key="16">
    <source>
        <dbReference type="PIRSR" id="PIRSR600823-2"/>
    </source>
</evidence>
<feature type="binding site" evidence="17">
    <location>
        <position position="87"/>
    </location>
    <ligand>
        <name>Ca(2+)</name>
        <dbReference type="ChEBI" id="CHEBI:29108"/>
        <label>1</label>
    </ligand>
</feature>
<dbReference type="InterPro" id="IPR019794">
    <property type="entry name" value="Peroxidases_AS"/>
</dbReference>
<dbReference type="EMBL" id="CAXIPR030003705">
    <property type="protein sequence ID" value="CAM0150754.1"/>
    <property type="molecule type" value="Genomic_DNA"/>
</dbReference>
<feature type="binding site" description="axial binding residue" evidence="17">
    <location>
        <position position="224"/>
    </location>
    <ligand>
        <name>heme b</name>
        <dbReference type="ChEBI" id="CHEBI:60344"/>
    </ligand>
    <ligandPart>
        <name>Fe</name>
        <dbReference type="ChEBI" id="CHEBI:18248"/>
    </ligandPart>
</feature>
<evidence type="ECO:0000256" key="1">
    <source>
        <dbReference type="ARBA" id="ARBA00000189"/>
    </source>
</evidence>
<feature type="binding site" evidence="17">
    <location>
        <position position="284"/>
    </location>
    <ligand>
        <name>Ca(2+)</name>
        <dbReference type="ChEBI" id="CHEBI:29108"/>
        <label>2</label>
    </ligand>
</feature>
<organism evidence="23 26">
    <name type="scientific">Urochloa decumbens</name>
    <dbReference type="NCBI Taxonomy" id="240449"/>
    <lineage>
        <taxon>Eukaryota</taxon>
        <taxon>Viridiplantae</taxon>
        <taxon>Streptophyta</taxon>
        <taxon>Embryophyta</taxon>
        <taxon>Tracheophyta</taxon>
        <taxon>Spermatophyta</taxon>
        <taxon>Magnoliopsida</taxon>
        <taxon>Liliopsida</taxon>
        <taxon>Poales</taxon>
        <taxon>Poaceae</taxon>
        <taxon>PACMAD clade</taxon>
        <taxon>Panicoideae</taxon>
        <taxon>Panicodae</taxon>
        <taxon>Paniceae</taxon>
        <taxon>Melinidinae</taxon>
        <taxon>Urochloa</taxon>
    </lineage>
</organism>
<keyword evidence="12 19" id="KW-1015">Disulfide bond</keyword>
<dbReference type="InterPro" id="IPR033905">
    <property type="entry name" value="Secretory_peroxidase"/>
</dbReference>
<dbReference type="Gene3D" id="1.10.420.10">
    <property type="entry name" value="Peroxidase, domain 2"/>
    <property type="match status" value="1"/>
</dbReference>
<dbReference type="PROSITE" id="PS00436">
    <property type="entry name" value="PEROXIDASE_2"/>
    <property type="match status" value="1"/>
</dbReference>
<comment type="cofactor">
    <cofactor evidence="17 20">
        <name>Ca(2+)</name>
        <dbReference type="ChEBI" id="CHEBI:29108"/>
    </cofactor>
    <text evidence="17 20">Binds 2 calcium ions per subunit.</text>
</comment>
<dbReference type="EMBL" id="CAXIPR030001615">
    <property type="protein sequence ID" value="CAM0148873.1"/>
    <property type="molecule type" value="Genomic_DNA"/>
</dbReference>
<feature type="binding site" evidence="17">
    <location>
        <position position="225"/>
    </location>
    <ligand>
        <name>Ca(2+)</name>
        <dbReference type="ChEBI" id="CHEBI:29108"/>
        <label>2</label>
    </ligand>
</feature>
<accession>A0ABC9HAB4</accession>
<dbReference type="PROSITE" id="PS50873">
    <property type="entry name" value="PEROXIDASE_4"/>
    <property type="match status" value="1"/>
</dbReference>
<evidence type="ECO:0000256" key="11">
    <source>
        <dbReference type="ARBA" id="ARBA00023004"/>
    </source>
</evidence>
<feature type="site" description="Transition state stabilizer" evidence="18">
    <location>
        <position position="82"/>
    </location>
</feature>
<dbReference type="GO" id="GO:0042744">
    <property type="term" value="P:hydrogen peroxide catabolic process"/>
    <property type="evidence" value="ECO:0007669"/>
    <property type="project" value="UniProtKB-KW"/>
</dbReference>
<comment type="caution">
    <text evidence="23">The sequence shown here is derived from an EMBL/GenBank/DDBJ whole genome shotgun (WGS) entry which is preliminary data.</text>
</comment>
<keyword evidence="5 20" id="KW-0964">Secreted</keyword>
<keyword evidence="14 20" id="KW-0376">Hydrogen peroxide</keyword>
<evidence type="ECO:0000256" key="4">
    <source>
        <dbReference type="ARBA" id="ARBA00012313"/>
    </source>
</evidence>
<evidence type="ECO:0000256" key="8">
    <source>
        <dbReference type="ARBA" id="ARBA00022723"/>
    </source>
</evidence>
<evidence type="ECO:0000256" key="3">
    <source>
        <dbReference type="ARBA" id="ARBA00006873"/>
    </source>
</evidence>
<dbReference type="EMBL" id="CAXIPR030005833">
    <property type="protein sequence ID" value="CAM0152531.1"/>
    <property type="molecule type" value="Genomic_DNA"/>
</dbReference>
<dbReference type="Gene3D" id="1.10.520.10">
    <property type="match status" value="1"/>
</dbReference>
<evidence type="ECO:0000256" key="13">
    <source>
        <dbReference type="ARBA" id="ARBA00023180"/>
    </source>
</evidence>
<evidence type="ECO:0000256" key="20">
    <source>
        <dbReference type="RuleBase" id="RU362060"/>
    </source>
</evidence>
<dbReference type="EC" id="1.11.1.7" evidence="4 20"/>
<dbReference type="EMBL" id="CAXIPR030005547">
    <property type="protein sequence ID" value="CAM0152253.1"/>
    <property type="molecule type" value="Genomic_DNA"/>
</dbReference>
<evidence type="ECO:0000259" key="21">
    <source>
        <dbReference type="PROSITE" id="PS50873"/>
    </source>
</evidence>
<gene>
    <name evidence="22" type="ORF">URODEC1_LOCUS122108</name>
    <name evidence="23" type="ORF">URODEC1_LOCUS123801</name>
    <name evidence="24" type="ORF">URODEC1_LOCUS125099</name>
    <name evidence="25" type="ORF">URODEC1_LOCUS125337</name>
</gene>
<reference evidence="23 26" key="1">
    <citation type="submission" date="2024-10" db="EMBL/GenBank/DDBJ databases">
        <authorList>
            <person name="Ryan C."/>
        </authorList>
    </citation>
    <scope>NUCLEOTIDE SEQUENCE [LARGE SCALE GENOMIC DNA]</scope>
</reference>
<dbReference type="PRINTS" id="PR00458">
    <property type="entry name" value="PEROXIDASE"/>
</dbReference>
<keyword evidence="6 20" id="KW-0575">Peroxidase</keyword>
<feature type="binding site" evidence="17">
    <location>
        <position position="90"/>
    </location>
    <ligand>
        <name>Ca(2+)</name>
        <dbReference type="ChEBI" id="CHEBI:29108"/>
        <label>1</label>
    </ligand>
</feature>
<dbReference type="AlphaFoldDB" id="A0ABC9HAB4"/>
<dbReference type="PROSITE" id="PS00435">
    <property type="entry name" value="PEROXIDASE_1"/>
    <property type="match status" value="1"/>
</dbReference>
<keyword evidence="10 20" id="KW-0560">Oxidoreductase</keyword>
<comment type="similarity">
    <text evidence="20">Belongs to the peroxidase family. Classical plant (class III) peroxidase subfamily.</text>
</comment>
<keyword evidence="8 17" id="KW-0479">Metal-binding</keyword>
<sequence length="352" mass="36580">MTDSSMAEAMATTRTTASAAAGGCRWGCGLLVAAAVLVVLGGAEALSLDLYDEKCPAAEAAVTAAVRQAMAKDRTVAAGLLRMHFHDCFVRVTAILAGLCSVPFRLRRPVLLDSTGNVTAEKDGPPNVSLHAFFVIDNAKAAVEALCPGVVSCADILALAARDAVVLSGGPSWVVPVGRRDGRVSLVSETSTLPGPRASFDQLKQAFHDRGLSTKDLVVLSGGHTLGFAHCSSFQDRIHPSAAGGMADPSLSPSFAASLRRACPANNTARGAGAGLDATSAAFDNTYYRMLQAGRGLLGSDEALLTHPKTRALVAMYAASQEAFFRAFAKSMLRMGGLNGGDEVRANCRRVN</sequence>
<comment type="cofactor">
    <cofactor evidence="17 20">
        <name>heme b</name>
        <dbReference type="ChEBI" id="CHEBI:60344"/>
    </cofactor>
    <text evidence="17 20">Binds 1 heme b (iron(II)-protoporphyrin IX) group per subunit.</text>
</comment>
<keyword evidence="7 20" id="KW-0349">Heme</keyword>
<evidence type="ECO:0000256" key="19">
    <source>
        <dbReference type="PIRSR" id="PIRSR600823-5"/>
    </source>
</evidence>
<name>A0ABC9HAB4_9POAL</name>
<keyword evidence="9 17" id="KW-0106">Calcium</keyword>
<evidence type="ECO:0000256" key="9">
    <source>
        <dbReference type="ARBA" id="ARBA00022837"/>
    </source>
</evidence>
<feature type="disulfide bond" evidence="19">
    <location>
        <begin position="153"/>
        <end position="348"/>
    </location>
</feature>
<keyword evidence="13" id="KW-0325">Glycoprotein</keyword>
<feature type="active site" description="Proton acceptor" evidence="15">
    <location>
        <position position="86"/>
    </location>
</feature>
<evidence type="ECO:0000256" key="5">
    <source>
        <dbReference type="ARBA" id="ARBA00022525"/>
    </source>
</evidence>
<dbReference type="InterPro" id="IPR010255">
    <property type="entry name" value="Haem_peroxidase_sf"/>
</dbReference>
<dbReference type="GO" id="GO:0020037">
    <property type="term" value="F:heme binding"/>
    <property type="evidence" value="ECO:0007669"/>
    <property type="project" value="UniProtKB-UniRule"/>
</dbReference>
<dbReference type="SUPFAM" id="SSF48113">
    <property type="entry name" value="Heme-dependent peroxidases"/>
    <property type="match status" value="1"/>
</dbReference>
<evidence type="ECO:0000313" key="23">
    <source>
        <dbReference type="EMBL" id="CAM0150754.1"/>
    </source>
</evidence>
<comment type="subcellular location">
    <subcellularLocation>
        <location evidence="2 20">Secreted</location>
    </subcellularLocation>
</comment>
<dbReference type="PRINTS" id="PR00461">
    <property type="entry name" value="PLPEROXIDASE"/>
</dbReference>
<evidence type="ECO:0000256" key="6">
    <source>
        <dbReference type="ARBA" id="ARBA00022559"/>
    </source>
</evidence>
<evidence type="ECO:0000313" key="25">
    <source>
        <dbReference type="EMBL" id="CAM0152531.1"/>
    </source>
</evidence>
<dbReference type="CDD" id="cd00693">
    <property type="entry name" value="secretory_peroxidase"/>
    <property type="match status" value="1"/>
</dbReference>
<evidence type="ECO:0000313" key="22">
    <source>
        <dbReference type="EMBL" id="CAM0148873.1"/>
    </source>
</evidence>
<dbReference type="InterPro" id="IPR002016">
    <property type="entry name" value="Haem_peroxidase"/>
</dbReference>
<comment type="catalytic activity">
    <reaction evidence="1 20">
        <text>2 a phenolic donor + H2O2 = 2 a phenolic radical donor + 2 H2O</text>
        <dbReference type="Rhea" id="RHEA:56136"/>
        <dbReference type="ChEBI" id="CHEBI:15377"/>
        <dbReference type="ChEBI" id="CHEBI:16240"/>
        <dbReference type="ChEBI" id="CHEBI:139520"/>
        <dbReference type="ChEBI" id="CHEBI:139521"/>
        <dbReference type="EC" id="1.11.1.7"/>
    </reaction>
</comment>
<dbReference type="FunFam" id="1.10.420.10:FF:000006">
    <property type="entry name" value="Peroxidase"/>
    <property type="match status" value="1"/>
</dbReference>
<feature type="binding site" evidence="17">
    <location>
        <position position="277"/>
    </location>
    <ligand>
        <name>Ca(2+)</name>
        <dbReference type="ChEBI" id="CHEBI:29108"/>
        <label>2</label>
    </ligand>
</feature>
<keyword evidence="26" id="KW-1185">Reference proteome</keyword>
<feature type="domain" description="Plant heme peroxidase family profile" evidence="21">
    <location>
        <begin position="45"/>
        <end position="352"/>
    </location>
</feature>
<evidence type="ECO:0000256" key="12">
    <source>
        <dbReference type="ARBA" id="ARBA00023157"/>
    </source>
</evidence>
<evidence type="ECO:0000256" key="7">
    <source>
        <dbReference type="ARBA" id="ARBA00022617"/>
    </source>
</evidence>
<evidence type="ECO:0000256" key="10">
    <source>
        <dbReference type="ARBA" id="ARBA00023002"/>
    </source>
</evidence>
<feature type="binding site" evidence="17">
    <location>
        <position position="98"/>
    </location>
    <ligand>
        <name>Ca(2+)</name>
        <dbReference type="ChEBI" id="CHEBI:29108"/>
        <label>1</label>
    </ligand>
</feature>
<dbReference type="PANTHER" id="PTHR31235">
    <property type="entry name" value="PEROXIDASE 25-RELATED"/>
    <property type="match status" value="1"/>
</dbReference>
<evidence type="ECO:0000313" key="26">
    <source>
        <dbReference type="Proteomes" id="UP001497457"/>
    </source>
</evidence>
<dbReference type="GO" id="GO:0140825">
    <property type="term" value="F:lactoperoxidase activity"/>
    <property type="evidence" value="ECO:0007669"/>
    <property type="project" value="UniProtKB-EC"/>
</dbReference>
<proteinExistence type="inferred from homology"/>
<evidence type="ECO:0000256" key="18">
    <source>
        <dbReference type="PIRSR" id="PIRSR600823-4"/>
    </source>
</evidence>
<feature type="disulfide bond" evidence="19">
    <location>
        <begin position="55"/>
        <end position="147"/>
    </location>
</feature>
<dbReference type="InterPro" id="IPR000823">
    <property type="entry name" value="Peroxidase_pln"/>
</dbReference>
<dbReference type="InterPro" id="IPR019793">
    <property type="entry name" value="Peroxidases_heam-ligand_BS"/>
</dbReference>
<comment type="similarity">
    <text evidence="3">Belongs to the peroxidase family. Ascorbate peroxidase subfamily.</text>
</comment>
<feature type="disulfide bond" evidence="19">
    <location>
        <begin position="88"/>
        <end position="100"/>
    </location>
</feature>
<dbReference type="GO" id="GO:0046872">
    <property type="term" value="F:metal ion binding"/>
    <property type="evidence" value="ECO:0007669"/>
    <property type="project" value="UniProtKB-UniRule"/>
</dbReference>
<evidence type="ECO:0000256" key="14">
    <source>
        <dbReference type="ARBA" id="ARBA00023324"/>
    </source>
</evidence>
<feature type="binding site" evidence="16">
    <location>
        <position position="194"/>
    </location>
    <ligand>
        <name>substrate</name>
    </ligand>
</feature>
<protein>
    <recommendedName>
        <fullName evidence="4 20">Peroxidase</fullName>
        <ecNumber evidence="4 20">1.11.1.7</ecNumber>
    </recommendedName>
</protein>